<dbReference type="InterPro" id="IPR010710">
    <property type="entry name" value="DUF1289"/>
</dbReference>
<dbReference type="OrthoDB" id="9811423at2"/>
<gene>
    <name evidence="1" type="ORF">FJU11_03570</name>
</gene>
<dbReference type="RefSeq" id="WP_141165650.1">
    <property type="nucleotide sequence ID" value="NZ_VHLH01000004.1"/>
</dbReference>
<sequence length="80" mass="8482">MSAKSVSPEPAVKGTTAVESPCTGVCRIAAEDGLCSGCRRTIDEIAGWSTMTAGERHRIMLELPDRRATEVPFNAAGKEC</sequence>
<organism evidence="1 2">
    <name type="scientific">Pararhizobium mangrovi</name>
    <dbReference type="NCBI Taxonomy" id="2590452"/>
    <lineage>
        <taxon>Bacteria</taxon>
        <taxon>Pseudomonadati</taxon>
        <taxon>Pseudomonadota</taxon>
        <taxon>Alphaproteobacteria</taxon>
        <taxon>Hyphomicrobiales</taxon>
        <taxon>Rhizobiaceae</taxon>
        <taxon>Rhizobium/Agrobacterium group</taxon>
        <taxon>Pararhizobium</taxon>
    </lineage>
</organism>
<dbReference type="PANTHER" id="PTHR35175">
    <property type="entry name" value="DUF1289 DOMAIN-CONTAINING PROTEIN"/>
    <property type="match status" value="1"/>
</dbReference>
<dbReference type="PANTHER" id="PTHR35175:SF2">
    <property type="entry name" value="DUF1289 DOMAIN-CONTAINING PROTEIN"/>
    <property type="match status" value="1"/>
</dbReference>
<dbReference type="AlphaFoldDB" id="A0A506UCG4"/>
<accession>A0A506UCG4</accession>
<comment type="caution">
    <text evidence="1">The sequence shown here is derived from an EMBL/GenBank/DDBJ whole genome shotgun (WGS) entry which is preliminary data.</text>
</comment>
<evidence type="ECO:0000313" key="2">
    <source>
        <dbReference type="Proteomes" id="UP000320314"/>
    </source>
</evidence>
<dbReference type="EMBL" id="VHLH01000004">
    <property type="protein sequence ID" value="TPW31288.1"/>
    <property type="molecule type" value="Genomic_DNA"/>
</dbReference>
<proteinExistence type="predicted"/>
<dbReference type="Pfam" id="PF06945">
    <property type="entry name" value="DUF1289"/>
    <property type="match status" value="1"/>
</dbReference>
<reference evidence="1 2" key="1">
    <citation type="submission" date="2019-06" db="EMBL/GenBank/DDBJ databases">
        <authorList>
            <person name="Li M."/>
        </authorList>
    </citation>
    <scope>NUCLEOTIDE SEQUENCE [LARGE SCALE GENOMIC DNA]</scope>
    <source>
        <strain evidence="1 2">BGMRC6574</strain>
    </source>
</reference>
<dbReference type="Proteomes" id="UP000320314">
    <property type="component" value="Unassembled WGS sequence"/>
</dbReference>
<name>A0A506UCG4_9HYPH</name>
<evidence type="ECO:0000313" key="1">
    <source>
        <dbReference type="EMBL" id="TPW31288.1"/>
    </source>
</evidence>
<protein>
    <submittedName>
        <fullName evidence="1">DUF1289 domain-containing protein</fullName>
    </submittedName>
</protein>
<keyword evidence="2" id="KW-1185">Reference proteome</keyword>